<dbReference type="Gene3D" id="1.25.40.10">
    <property type="entry name" value="Tetratricopeptide repeat domain"/>
    <property type="match status" value="2"/>
</dbReference>
<keyword evidence="4" id="KW-0175">Coiled coil</keyword>
<evidence type="ECO:0000256" key="3">
    <source>
        <dbReference type="ARBA" id="ARBA00023163"/>
    </source>
</evidence>
<dbReference type="InterPro" id="IPR018060">
    <property type="entry name" value="HTH_AraC"/>
</dbReference>
<keyword evidence="5" id="KW-0472">Membrane</keyword>
<dbReference type="SUPFAM" id="SSF48452">
    <property type="entry name" value="TPR-like"/>
    <property type="match status" value="2"/>
</dbReference>
<dbReference type="InterPro" id="IPR009057">
    <property type="entry name" value="Homeodomain-like_sf"/>
</dbReference>
<dbReference type="SMART" id="SM00028">
    <property type="entry name" value="TPR"/>
    <property type="match status" value="4"/>
</dbReference>
<protein>
    <recommendedName>
        <fullName evidence="6">HTH araC/xylS-type domain-containing protein</fullName>
    </recommendedName>
</protein>
<dbReference type="PROSITE" id="PS50005">
    <property type="entry name" value="TPR"/>
    <property type="match status" value="1"/>
</dbReference>
<proteinExistence type="predicted"/>
<evidence type="ECO:0000256" key="5">
    <source>
        <dbReference type="SAM" id="Phobius"/>
    </source>
</evidence>
<dbReference type="GO" id="GO:0003700">
    <property type="term" value="F:DNA-binding transcription factor activity"/>
    <property type="evidence" value="ECO:0007669"/>
    <property type="project" value="InterPro"/>
</dbReference>
<dbReference type="InterPro" id="IPR011990">
    <property type="entry name" value="TPR-like_helical_dom_sf"/>
</dbReference>
<evidence type="ECO:0000313" key="7">
    <source>
        <dbReference type="EMBL" id="MPM56674.1"/>
    </source>
</evidence>
<sequence length="588" mass="67354">MEPGKHIQKLIAVIVFLTTMHAVNTIPAQENKVLDLINNQFACYIEGENNGEVLRNFASFYLSTEDFQKVISYAGQLKSLGDKNNNMRYRAFANVYLGQAYLMTNQTDIANMYLNQALRQATLLGNDSILCSVYNGLGLYSANVEADYNGSIEYFYKGVEAAKRSSFERVYHILLCNISGVSYLKKDTAGLGYAQECYDFGHSVSDPFLTLWGSVNSAKLYLLKGENEEALKYAKEAEFLLQRNGYQDQTHIFTVYGEILQAMEQSTEAEEYYREALKFTSSAQVSSVANLYLSYGRLLMDQKRYNEAIDMFEKGVSISEDANNRIFVKDLHLAISESHAEMGQYGKALESYSTYNTLLEQYFNEEKERSINKLRVQFDTQKKEIEAQKARMEVQNKNRTLRYLIAILLIALTGATYIYMLYLHKNRLYRRIIISNKEAMALEKELRSRLEEYNKECPGVADKYAASSLKDTQMEEIFRKIERAMTEERLFTDPSLTKEKLADHLATNRTYLSQVINEKTGMNFTQYVCSLRTNEAIQILSDLEDNTPLKAIAADLGFSSMSTFYKSFQNSVGMTPSLYRKKVREFSS</sequence>
<dbReference type="SUPFAM" id="SSF46689">
    <property type="entry name" value="Homeodomain-like"/>
    <property type="match status" value="1"/>
</dbReference>
<dbReference type="GO" id="GO:0043565">
    <property type="term" value="F:sequence-specific DNA binding"/>
    <property type="evidence" value="ECO:0007669"/>
    <property type="project" value="InterPro"/>
</dbReference>
<evidence type="ECO:0000256" key="4">
    <source>
        <dbReference type="SAM" id="Coils"/>
    </source>
</evidence>
<organism evidence="7">
    <name type="scientific">bioreactor metagenome</name>
    <dbReference type="NCBI Taxonomy" id="1076179"/>
    <lineage>
        <taxon>unclassified sequences</taxon>
        <taxon>metagenomes</taxon>
        <taxon>ecological metagenomes</taxon>
    </lineage>
</organism>
<feature type="coiled-coil region" evidence="4">
    <location>
        <begin position="364"/>
        <end position="398"/>
    </location>
</feature>
<keyword evidence="2" id="KW-0238">DNA-binding</keyword>
<dbReference type="AlphaFoldDB" id="A0A645B4M4"/>
<feature type="domain" description="HTH araC/xylS-type" evidence="6">
    <location>
        <begin position="475"/>
        <end position="582"/>
    </location>
</feature>
<dbReference type="EMBL" id="VSSQ01015873">
    <property type="protein sequence ID" value="MPM56674.1"/>
    <property type="molecule type" value="Genomic_DNA"/>
</dbReference>
<dbReference type="PANTHER" id="PTHR43280">
    <property type="entry name" value="ARAC-FAMILY TRANSCRIPTIONAL REGULATOR"/>
    <property type="match status" value="1"/>
</dbReference>
<accession>A0A645B4M4</accession>
<dbReference type="InterPro" id="IPR019734">
    <property type="entry name" value="TPR_rpt"/>
</dbReference>
<keyword evidence="5" id="KW-1133">Transmembrane helix</keyword>
<evidence type="ECO:0000256" key="1">
    <source>
        <dbReference type="ARBA" id="ARBA00023015"/>
    </source>
</evidence>
<name>A0A645B4M4_9ZZZZ</name>
<keyword evidence="5" id="KW-0812">Transmembrane</keyword>
<evidence type="ECO:0000259" key="6">
    <source>
        <dbReference type="PROSITE" id="PS01124"/>
    </source>
</evidence>
<reference evidence="7" key="1">
    <citation type="submission" date="2019-08" db="EMBL/GenBank/DDBJ databases">
        <authorList>
            <person name="Kucharzyk K."/>
            <person name="Murdoch R.W."/>
            <person name="Higgins S."/>
            <person name="Loffler F."/>
        </authorList>
    </citation>
    <scope>NUCLEOTIDE SEQUENCE</scope>
</reference>
<dbReference type="Pfam" id="PF12833">
    <property type="entry name" value="HTH_18"/>
    <property type="match status" value="1"/>
</dbReference>
<evidence type="ECO:0000256" key="2">
    <source>
        <dbReference type="ARBA" id="ARBA00023125"/>
    </source>
</evidence>
<dbReference type="Pfam" id="PF13181">
    <property type="entry name" value="TPR_8"/>
    <property type="match status" value="2"/>
</dbReference>
<keyword evidence="3" id="KW-0804">Transcription</keyword>
<gene>
    <name evidence="7" type="ORF">SDC9_103483</name>
</gene>
<keyword evidence="1" id="KW-0805">Transcription regulation</keyword>
<dbReference type="Gene3D" id="1.10.10.60">
    <property type="entry name" value="Homeodomain-like"/>
    <property type="match status" value="2"/>
</dbReference>
<comment type="caution">
    <text evidence="7">The sequence shown here is derived from an EMBL/GenBank/DDBJ whole genome shotgun (WGS) entry which is preliminary data.</text>
</comment>
<dbReference type="PANTHER" id="PTHR43280:SF29">
    <property type="entry name" value="ARAC-FAMILY TRANSCRIPTIONAL REGULATOR"/>
    <property type="match status" value="1"/>
</dbReference>
<dbReference type="SMART" id="SM00342">
    <property type="entry name" value="HTH_ARAC"/>
    <property type="match status" value="1"/>
</dbReference>
<feature type="transmembrane region" description="Helical" evidence="5">
    <location>
        <begin position="401"/>
        <end position="422"/>
    </location>
</feature>
<dbReference type="PROSITE" id="PS01124">
    <property type="entry name" value="HTH_ARAC_FAMILY_2"/>
    <property type="match status" value="1"/>
</dbReference>